<dbReference type="EMBL" id="DSKP01000108">
    <property type="protein sequence ID" value="HEB48761.1"/>
    <property type="molecule type" value="Genomic_DNA"/>
</dbReference>
<dbReference type="NCBIfam" id="TIGR00277">
    <property type="entry name" value="HDIG"/>
    <property type="match status" value="1"/>
</dbReference>
<dbReference type="InterPro" id="IPR003607">
    <property type="entry name" value="HD/PDEase_dom"/>
</dbReference>
<dbReference type="Gene3D" id="1.10.3210.50">
    <property type="match status" value="1"/>
</dbReference>
<organism evidence="2">
    <name type="scientific">Thermofilum pendens</name>
    <dbReference type="NCBI Taxonomy" id="2269"/>
    <lineage>
        <taxon>Archaea</taxon>
        <taxon>Thermoproteota</taxon>
        <taxon>Thermoprotei</taxon>
        <taxon>Thermofilales</taxon>
        <taxon>Thermofilaceae</taxon>
        <taxon>Thermofilum</taxon>
    </lineage>
</organism>
<dbReference type="PANTHER" id="PTHR33594">
    <property type="entry name" value="SUPERFAMILY HYDROLASE, PUTATIVE (AFU_ORTHOLOGUE AFUA_1G03035)-RELATED"/>
    <property type="match status" value="1"/>
</dbReference>
<name>A0A7C1T2M5_THEPE</name>
<feature type="domain" description="HD" evidence="1">
    <location>
        <begin position="33"/>
        <end position="139"/>
    </location>
</feature>
<accession>A0A7C1T2M5</accession>
<dbReference type="SMART" id="SM00471">
    <property type="entry name" value="HDc"/>
    <property type="match status" value="1"/>
</dbReference>
<sequence length="222" mass="25563">MPLCGAERTVLSEEIFERIREEAKKHYKHQHHDFSHAERVCKLALRIARELGEPVDLDALKAAALLHDVARAYEDEGLVEDHAKEGARIAREILRKVGFPEEKIEKVAYCIEVHRFREGVVPAALEAVILQDADRLDMLGAVGIARVFARAGWSNTPLHDPGIPPKPHYDGRSATAVNHFYEKLLRVKDTIRTEPARRIAEERHRFMEHFLERFLREWEGEL</sequence>
<dbReference type="CDD" id="cd00077">
    <property type="entry name" value="HDc"/>
    <property type="match status" value="1"/>
</dbReference>
<dbReference type="Pfam" id="PF01966">
    <property type="entry name" value="HD"/>
    <property type="match status" value="1"/>
</dbReference>
<dbReference type="AlphaFoldDB" id="A0A7C1T2M5"/>
<reference evidence="2" key="1">
    <citation type="journal article" date="2020" name="mSystems">
        <title>Genome- and Community-Level Interaction Insights into Carbon Utilization and Element Cycling Functions of Hydrothermarchaeota in Hydrothermal Sediment.</title>
        <authorList>
            <person name="Zhou Z."/>
            <person name="Liu Y."/>
            <person name="Xu W."/>
            <person name="Pan J."/>
            <person name="Luo Z.H."/>
            <person name="Li M."/>
        </authorList>
    </citation>
    <scope>NUCLEOTIDE SEQUENCE [LARGE SCALE GENOMIC DNA]</scope>
    <source>
        <strain evidence="3">SpSt-1125</strain>
        <strain evidence="2">SpSt-25</strain>
    </source>
</reference>
<evidence type="ECO:0000313" key="2">
    <source>
        <dbReference type="EMBL" id="HEB48761.1"/>
    </source>
</evidence>
<evidence type="ECO:0000313" key="3">
    <source>
        <dbReference type="EMBL" id="HHP05127.1"/>
    </source>
</evidence>
<dbReference type="SUPFAM" id="SSF109604">
    <property type="entry name" value="HD-domain/PDEase-like"/>
    <property type="match status" value="1"/>
</dbReference>
<dbReference type="PROSITE" id="PS51831">
    <property type="entry name" value="HD"/>
    <property type="match status" value="1"/>
</dbReference>
<dbReference type="InterPro" id="IPR006674">
    <property type="entry name" value="HD_domain"/>
</dbReference>
<dbReference type="PANTHER" id="PTHR33594:SF1">
    <property type="entry name" value="HD_PDEASE DOMAIN-CONTAINING PROTEIN"/>
    <property type="match status" value="1"/>
</dbReference>
<dbReference type="EMBL" id="DRZM01000155">
    <property type="protein sequence ID" value="HHP05127.1"/>
    <property type="molecule type" value="Genomic_DNA"/>
</dbReference>
<dbReference type="InterPro" id="IPR006675">
    <property type="entry name" value="HDIG_dom"/>
</dbReference>
<comment type="caution">
    <text evidence="2">The sequence shown here is derived from an EMBL/GenBank/DDBJ whole genome shotgun (WGS) entry which is preliminary data.</text>
</comment>
<protein>
    <submittedName>
        <fullName evidence="2">HD domain-containing protein</fullName>
    </submittedName>
</protein>
<proteinExistence type="predicted"/>
<evidence type="ECO:0000259" key="1">
    <source>
        <dbReference type="PROSITE" id="PS51831"/>
    </source>
</evidence>
<gene>
    <name evidence="3" type="ORF">ENM88_05180</name>
    <name evidence="2" type="ORF">ENP77_03080</name>
</gene>